<dbReference type="Pfam" id="PF07311">
    <property type="entry name" value="Dodecin"/>
    <property type="match status" value="1"/>
</dbReference>
<dbReference type="Proteomes" id="UP000215214">
    <property type="component" value="Chromosome TJEJU"/>
</dbReference>
<dbReference type="InterPro" id="IPR025543">
    <property type="entry name" value="Dodecin-like"/>
</dbReference>
<dbReference type="RefSeq" id="WP_095074675.1">
    <property type="nucleotide sequence ID" value="NZ_LT899436.1"/>
</dbReference>
<evidence type="ECO:0008006" key="3">
    <source>
        <dbReference type="Google" id="ProtNLM"/>
    </source>
</evidence>
<keyword evidence="2" id="KW-1185">Reference proteome</keyword>
<evidence type="ECO:0000313" key="1">
    <source>
        <dbReference type="EMBL" id="SNR17514.1"/>
    </source>
</evidence>
<sequence>MAVMKVIEILANSEKSWEDATKKAVSQASKSVKNIRSAFVQSQSVVVKDDEVSEFRVNLKVTFEVN</sequence>
<dbReference type="AlphaFoldDB" id="A0A238UGG1"/>
<dbReference type="PANTHER" id="PTHR39324">
    <property type="entry name" value="CALCIUM DODECIN"/>
    <property type="match status" value="1"/>
</dbReference>
<dbReference type="PANTHER" id="PTHR39324:SF1">
    <property type="entry name" value="CALCIUM DODECIN"/>
    <property type="match status" value="1"/>
</dbReference>
<dbReference type="InterPro" id="IPR009923">
    <property type="entry name" value="Dodecin"/>
</dbReference>
<dbReference type="InterPro" id="IPR036694">
    <property type="entry name" value="Dodecin-like_sf"/>
</dbReference>
<organism evidence="1 2">
    <name type="scientific">Tenacibaculum jejuense</name>
    <dbReference type="NCBI Taxonomy" id="584609"/>
    <lineage>
        <taxon>Bacteria</taxon>
        <taxon>Pseudomonadati</taxon>
        <taxon>Bacteroidota</taxon>
        <taxon>Flavobacteriia</taxon>
        <taxon>Flavobacteriales</taxon>
        <taxon>Flavobacteriaceae</taxon>
        <taxon>Tenacibaculum</taxon>
    </lineage>
</organism>
<dbReference type="OrthoDB" id="1525133at2"/>
<dbReference type="KEGG" id="tje:TJEJU_3882"/>
<dbReference type="Gene3D" id="3.30.1660.10">
    <property type="entry name" value="Flavin-binding protein dodecin"/>
    <property type="match status" value="1"/>
</dbReference>
<protein>
    <recommendedName>
        <fullName evidence="3">Dodecin</fullName>
    </recommendedName>
</protein>
<accession>A0A238UGG1</accession>
<reference evidence="1 2" key="1">
    <citation type="submission" date="2017-07" db="EMBL/GenBank/DDBJ databases">
        <authorList>
            <person name="Sun Z.S."/>
            <person name="Albrecht U."/>
            <person name="Echele G."/>
            <person name="Lee C.C."/>
        </authorList>
    </citation>
    <scope>NUCLEOTIDE SEQUENCE [LARGE SCALE GENOMIC DNA]</scope>
    <source>
        <strain evidence="2">type strain: KCTC 22618</strain>
    </source>
</reference>
<dbReference type="SUPFAM" id="SSF89807">
    <property type="entry name" value="Dodecin-like"/>
    <property type="match status" value="1"/>
</dbReference>
<proteinExistence type="predicted"/>
<evidence type="ECO:0000313" key="2">
    <source>
        <dbReference type="Proteomes" id="UP000215214"/>
    </source>
</evidence>
<dbReference type="EMBL" id="LT899436">
    <property type="protein sequence ID" value="SNR17514.1"/>
    <property type="molecule type" value="Genomic_DNA"/>
</dbReference>
<gene>
    <name evidence="1" type="ORF">TJEJU_3882</name>
</gene>
<name>A0A238UGG1_9FLAO</name>